<feature type="domain" description="DUF1588" evidence="3">
    <location>
        <begin position="33"/>
        <end position="129"/>
    </location>
</feature>
<organism evidence="4">
    <name type="scientific">marine metagenome</name>
    <dbReference type="NCBI Taxonomy" id="408172"/>
    <lineage>
        <taxon>unclassified sequences</taxon>
        <taxon>metagenomes</taxon>
        <taxon>ecological metagenomes</taxon>
    </lineage>
</organism>
<feature type="region of interest" description="Disordered" evidence="1">
    <location>
        <begin position="66"/>
        <end position="86"/>
    </location>
</feature>
<dbReference type="AlphaFoldDB" id="A0A382UAC6"/>
<accession>A0A382UAC6</accession>
<dbReference type="Pfam" id="PF07627">
    <property type="entry name" value="PSCyt3"/>
    <property type="match status" value="1"/>
</dbReference>
<feature type="compositionally biased region" description="Pro residues" evidence="1">
    <location>
        <begin position="68"/>
        <end position="77"/>
    </location>
</feature>
<dbReference type="InterPro" id="IPR011478">
    <property type="entry name" value="DUF1585"/>
</dbReference>
<evidence type="ECO:0000259" key="2">
    <source>
        <dbReference type="Pfam" id="PF07624"/>
    </source>
</evidence>
<feature type="domain" description="DUF1585" evidence="2">
    <location>
        <begin position="140"/>
        <end position="214"/>
    </location>
</feature>
<reference evidence="4" key="1">
    <citation type="submission" date="2018-05" db="EMBL/GenBank/DDBJ databases">
        <authorList>
            <person name="Lanie J.A."/>
            <person name="Ng W.-L."/>
            <person name="Kazmierczak K.M."/>
            <person name="Andrzejewski T.M."/>
            <person name="Davidsen T.M."/>
            <person name="Wayne K.J."/>
            <person name="Tettelin H."/>
            <person name="Glass J.I."/>
            <person name="Rusch D."/>
            <person name="Podicherti R."/>
            <person name="Tsui H.-C.T."/>
            <person name="Winkler M.E."/>
        </authorList>
    </citation>
    <scope>NUCLEOTIDE SEQUENCE</scope>
</reference>
<proteinExistence type="predicted"/>
<evidence type="ECO:0000259" key="3">
    <source>
        <dbReference type="Pfam" id="PF07627"/>
    </source>
</evidence>
<feature type="non-terminal residue" evidence="4">
    <location>
        <position position="1"/>
    </location>
</feature>
<dbReference type="EMBL" id="UINC01142736">
    <property type="protein sequence ID" value="SVD31254.1"/>
    <property type="molecule type" value="Genomic_DNA"/>
</dbReference>
<name>A0A382UAC6_9ZZZZ</name>
<sequence>VANDVVAGYYGLGGKAENGYGFAPVRHGGETLGGVLTQAAILSGLSDGNETNPVKRGAWLARRIIAEPPEPPPPNVPELPDEKEGGGKTLRERLEHHREQEGCAECHQKIDPWGLPFEQFDAGGLFKKTKVDARSILPDKTEIAGSNDLKRYLADDRLDQVAFSFLRFLATYAVGRNLTFNELEYLRREGRRKLAGDGYKMRDCVLFVIESPLFLEK</sequence>
<evidence type="ECO:0000313" key="4">
    <source>
        <dbReference type="EMBL" id="SVD31254.1"/>
    </source>
</evidence>
<protein>
    <recommendedName>
        <fullName evidence="5">DUF1588 domain-containing protein</fullName>
    </recommendedName>
</protein>
<evidence type="ECO:0008006" key="5">
    <source>
        <dbReference type="Google" id="ProtNLM"/>
    </source>
</evidence>
<dbReference type="InterPro" id="IPR013039">
    <property type="entry name" value="DUF1588"/>
</dbReference>
<gene>
    <name evidence="4" type="ORF">METZ01_LOCUS384108</name>
</gene>
<evidence type="ECO:0000256" key="1">
    <source>
        <dbReference type="SAM" id="MobiDB-lite"/>
    </source>
</evidence>
<dbReference type="Pfam" id="PF07624">
    <property type="entry name" value="PSD2"/>
    <property type="match status" value="1"/>
</dbReference>